<comment type="caution">
    <text evidence="2">The sequence shown here is derived from an EMBL/GenBank/DDBJ whole genome shotgun (WGS) entry which is preliminary data.</text>
</comment>
<feature type="region of interest" description="Disordered" evidence="1">
    <location>
        <begin position="1"/>
        <end position="25"/>
    </location>
</feature>
<organism evidence="2 3">
    <name type="scientific">Trifolium medium</name>
    <dbReference type="NCBI Taxonomy" id="97028"/>
    <lineage>
        <taxon>Eukaryota</taxon>
        <taxon>Viridiplantae</taxon>
        <taxon>Streptophyta</taxon>
        <taxon>Embryophyta</taxon>
        <taxon>Tracheophyta</taxon>
        <taxon>Spermatophyta</taxon>
        <taxon>Magnoliopsida</taxon>
        <taxon>eudicotyledons</taxon>
        <taxon>Gunneridae</taxon>
        <taxon>Pentapetalae</taxon>
        <taxon>rosids</taxon>
        <taxon>fabids</taxon>
        <taxon>Fabales</taxon>
        <taxon>Fabaceae</taxon>
        <taxon>Papilionoideae</taxon>
        <taxon>50 kb inversion clade</taxon>
        <taxon>NPAAA clade</taxon>
        <taxon>Hologalegina</taxon>
        <taxon>IRL clade</taxon>
        <taxon>Trifolieae</taxon>
        <taxon>Trifolium</taxon>
    </lineage>
</organism>
<protein>
    <submittedName>
        <fullName evidence="2">Uncharacterized protein</fullName>
    </submittedName>
</protein>
<proteinExistence type="predicted"/>
<evidence type="ECO:0000313" key="2">
    <source>
        <dbReference type="EMBL" id="MCI57327.1"/>
    </source>
</evidence>
<accession>A0A392TA49</accession>
<sequence>MTSKFGVKRKPETKKIQRRKKRQQEAVLRWIHSKPRIMVPEKQVRTEKEPWVNVYCQKEIRCITEDVPEQTYPPK</sequence>
<dbReference type="EMBL" id="LXQA010527129">
    <property type="protein sequence ID" value="MCI57327.1"/>
    <property type="molecule type" value="Genomic_DNA"/>
</dbReference>
<dbReference type="AlphaFoldDB" id="A0A392TA49"/>
<keyword evidence="3" id="KW-1185">Reference proteome</keyword>
<evidence type="ECO:0000313" key="3">
    <source>
        <dbReference type="Proteomes" id="UP000265520"/>
    </source>
</evidence>
<dbReference type="Proteomes" id="UP000265520">
    <property type="component" value="Unassembled WGS sequence"/>
</dbReference>
<name>A0A392TA49_9FABA</name>
<reference evidence="2 3" key="1">
    <citation type="journal article" date="2018" name="Front. Plant Sci.">
        <title>Red Clover (Trifolium pratense) and Zigzag Clover (T. medium) - A Picture of Genomic Similarities and Differences.</title>
        <authorList>
            <person name="Dluhosova J."/>
            <person name="Istvanek J."/>
            <person name="Nedelnik J."/>
            <person name="Repkova J."/>
        </authorList>
    </citation>
    <scope>NUCLEOTIDE SEQUENCE [LARGE SCALE GENOMIC DNA]</scope>
    <source>
        <strain evidence="3">cv. 10/8</strain>
        <tissue evidence="2">Leaf</tissue>
    </source>
</reference>
<evidence type="ECO:0000256" key="1">
    <source>
        <dbReference type="SAM" id="MobiDB-lite"/>
    </source>
</evidence>